<dbReference type="KEGG" id="paca:ID47_10695"/>
<dbReference type="Gene3D" id="3.60.21.10">
    <property type="match status" value="1"/>
</dbReference>
<dbReference type="GO" id="GO:0004113">
    <property type="term" value="F:2',3'-cyclic-nucleotide 3'-phosphodiesterase activity"/>
    <property type="evidence" value="ECO:0007669"/>
    <property type="project" value="TreeGrafter"/>
</dbReference>
<dbReference type="GO" id="GO:0046872">
    <property type="term" value="F:metal ion binding"/>
    <property type="evidence" value="ECO:0007669"/>
    <property type="project" value="UniProtKB-KW"/>
</dbReference>
<feature type="binding site" evidence="2">
    <location>
        <position position="40"/>
    </location>
    <ligand>
        <name>Fe cation</name>
        <dbReference type="ChEBI" id="CHEBI:24875"/>
        <label>1</label>
    </ligand>
</feature>
<evidence type="ECO:0000256" key="1">
    <source>
        <dbReference type="PIRSR" id="PIRSR004789-50"/>
    </source>
</evidence>
<dbReference type="Pfam" id="PF13277">
    <property type="entry name" value="YmdB"/>
    <property type="match status" value="1"/>
</dbReference>
<organism evidence="3 4">
    <name type="scientific">Candidatus Odyssella acanthamoebae</name>
    <dbReference type="NCBI Taxonomy" id="91604"/>
    <lineage>
        <taxon>Bacteria</taxon>
        <taxon>Pseudomonadati</taxon>
        <taxon>Pseudomonadota</taxon>
        <taxon>Alphaproteobacteria</taxon>
        <taxon>Holosporales</taxon>
        <taxon>Candidatus Paracaedibacteraceae</taxon>
        <taxon>Candidatus Odyssella</taxon>
    </lineage>
</organism>
<feature type="binding site" evidence="2">
    <location>
        <position position="39"/>
    </location>
    <ligand>
        <name>Fe cation</name>
        <dbReference type="ChEBI" id="CHEBI:24875"/>
        <label>1</label>
    </ligand>
</feature>
<dbReference type="STRING" id="91604.ID47_10695"/>
<dbReference type="CDD" id="cd07382">
    <property type="entry name" value="MPP_DR1281"/>
    <property type="match status" value="1"/>
</dbReference>
<dbReference type="PANTHER" id="PTHR36303">
    <property type="entry name" value="2',3'-CYCLIC-NUCLEOTIDE 2'-PHOSPHODIESTERASE"/>
    <property type="match status" value="1"/>
</dbReference>
<dbReference type="SUPFAM" id="SSF56300">
    <property type="entry name" value="Metallo-dependent phosphatases"/>
    <property type="match status" value="1"/>
</dbReference>
<dbReference type="Proteomes" id="UP000028926">
    <property type="component" value="Chromosome"/>
</dbReference>
<dbReference type="PANTHER" id="PTHR36303:SF1">
    <property type="entry name" value="2',3'-CYCLIC-NUCLEOTIDE 2'-PHOSPHODIESTERASE"/>
    <property type="match status" value="1"/>
</dbReference>
<reference evidence="3 4" key="1">
    <citation type="submission" date="2014-07" db="EMBL/GenBank/DDBJ databases">
        <title>Comparative genomic insights into amoeba endosymbionts belonging to the families of Holosporaceae and Candidatus Midichloriaceae within Rickettsiales.</title>
        <authorList>
            <person name="Wang Z."/>
            <person name="Wu M."/>
        </authorList>
    </citation>
    <scope>NUCLEOTIDE SEQUENCE [LARGE SCALE GENOMIC DNA]</scope>
    <source>
        <strain evidence="3">PRA3</strain>
    </source>
</reference>
<dbReference type="OrthoDB" id="9801109at2"/>
<gene>
    <name evidence="3" type="ORF">ID47_10695</name>
</gene>
<dbReference type="AlphaFoldDB" id="A0A077AZH3"/>
<dbReference type="HOGENOM" id="CLU_068238_0_0_5"/>
<feature type="active site" description="Proton donor" evidence="1">
    <location>
        <position position="68"/>
    </location>
</feature>
<accession>A0A077AZH3</accession>
<feature type="binding site" evidence="2">
    <location>
        <position position="153"/>
    </location>
    <ligand>
        <name>Fe cation</name>
        <dbReference type="ChEBI" id="CHEBI:24875"/>
        <label>2</label>
    </ligand>
</feature>
<proteinExistence type="predicted"/>
<dbReference type="RefSeq" id="WP_038466172.1">
    <property type="nucleotide sequence ID" value="NZ_CP008941.1"/>
</dbReference>
<keyword evidence="4" id="KW-1185">Reference proteome</keyword>
<dbReference type="InterPro" id="IPR005235">
    <property type="entry name" value="YmdB-like"/>
</dbReference>
<evidence type="ECO:0000256" key="2">
    <source>
        <dbReference type="PIRSR" id="PIRSR004789-51"/>
    </source>
</evidence>
<dbReference type="EMBL" id="CP008941">
    <property type="protein sequence ID" value="AIK97093.1"/>
    <property type="molecule type" value="Genomic_DNA"/>
</dbReference>
<dbReference type="eggNOG" id="COG1692">
    <property type="taxonomic scope" value="Bacteria"/>
</dbReference>
<keyword evidence="2" id="KW-0479">Metal-binding</keyword>
<evidence type="ECO:0000313" key="3">
    <source>
        <dbReference type="EMBL" id="AIK97093.1"/>
    </source>
</evidence>
<dbReference type="InterPro" id="IPR029052">
    <property type="entry name" value="Metallo-depent_PP-like"/>
</dbReference>
<feature type="binding site" evidence="2">
    <location>
        <position position="67"/>
    </location>
    <ligand>
        <name>Fe cation</name>
        <dbReference type="ChEBI" id="CHEBI:24875"/>
        <label>2</label>
    </ligand>
</feature>
<dbReference type="NCBIfam" id="TIGR00282">
    <property type="entry name" value="TIGR00282 family metallophosphoesterase"/>
    <property type="match status" value="1"/>
</dbReference>
<protein>
    <submittedName>
        <fullName evidence="3">Metallophosphoesterase</fullName>
    </submittedName>
</protein>
<feature type="binding site" evidence="2">
    <location>
        <position position="39"/>
    </location>
    <ligand>
        <name>Fe cation</name>
        <dbReference type="ChEBI" id="CHEBI:24875"/>
        <label>2</label>
    </ligand>
</feature>
<feature type="binding site" evidence="2">
    <location>
        <position position="8"/>
    </location>
    <ligand>
        <name>Fe cation</name>
        <dbReference type="ChEBI" id="CHEBI:24875"/>
        <label>1</label>
    </ligand>
</feature>
<name>A0A077AZH3_9PROT</name>
<sequence length="279" mass="30455">MNILFCGDVVGRSGRDILIQQLPKLKAQLDLDFIIVNGENAAHGFGINKSICQDFFKVGVDIITTGNHIWDQRDVMSYIGTEPRLLRPANYPEGAPGKGYGIYQDRRGRKLLVINAMGRLFMESLDDPFAAVDTILKSHSLGGTVQAAMVDFHAEATSEKMAMGHFCDGRVSFVVGTHSHIPTADAQILPKGTAYQTDAGMCGDYNSVIGMDKDVPLHKFIRKTPTDRMSPALGDGTLCGVFVQTDDATGRAVHIEPVRLGARLINTIPIMDENNHRAN</sequence>
<evidence type="ECO:0000313" key="4">
    <source>
        <dbReference type="Proteomes" id="UP000028926"/>
    </source>
</evidence>
<feature type="binding site" evidence="2">
    <location>
        <position position="180"/>
    </location>
    <ligand>
        <name>Fe cation</name>
        <dbReference type="ChEBI" id="CHEBI:24875"/>
        <label>1</label>
    </ligand>
</feature>
<feature type="binding site" evidence="2">
    <location>
        <position position="178"/>
    </location>
    <ligand>
        <name>Fe cation</name>
        <dbReference type="ChEBI" id="CHEBI:24875"/>
        <label>2</label>
    </ligand>
</feature>
<dbReference type="PIRSF" id="PIRSF004789">
    <property type="entry name" value="DR1281"/>
    <property type="match status" value="1"/>
</dbReference>